<evidence type="ECO:0000313" key="3">
    <source>
        <dbReference type="Proteomes" id="UP000613768"/>
    </source>
</evidence>
<comment type="caution">
    <text evidence="2">The sequence shown here is derived from an EMBL/GenBank/DDBJ whole genome shotgun (WGS) entry which is preliminary data.</text>
</comment>
<sequence length="374" mass="40534">MIADQLHGLQVALVDPERFEVLRFHPGQVSATLGSRSTALCASVLSLEVLDESTLRIHGEGVEIVWSQIELGPEALRVLRNGRPAEYRFEPELAPSAPIAKQSEQPSLPRSGFHLSPIYLVFLLFGLLALFWDWRALIGLAALLLVAKLLIAFENRRQASGLISGDVRPQQDGAGAGSAAESASALNACPSCGKPLFVVEPGRTTAAEIKAFASRAQGWCENPEAIAGWMPPGQYCANGCFAVHSSPAAQAIANNGRSERLPPPARIVLADVLRDGGSYRLDYESTWGEFIEVNLPVKIEGKLRRVGYYPPQLRRQPSPGSETTDPWTLDWDEAAALAALLRPLLSLSGDIQGGNAERAREMLRYLGLRGELAR</sequence>
<evidence type="ECO:0000256" key="1">
    <source>
        <dbReference type="SAM" id="Phobius"/>
    </source>
</evidence>
<dbReference type="Proteomes" id="UP000613768">
    <property type="component" value="Unassembled WGS sequence"/>
</dbReference>
<accession>A0AAW3ZMK5</accession>
<keyword evidence="3" id="KW-1185">Reference proteome</keyword>
<dbReference type="EMBL" id="JACYTR010000022">
    <property type="protein sequence ID" value="MBD8526404.1"/>
    <property type="molecule type" value="Genomic_DNA"/>
</dbReference>
<gene>
    <name evidence="2" type="ORF">IFO71_11715</name>
</gene>
<dbReference type="RefSeq" id="WP_192029826.1">
    <property type="nucleotide sequence ID" value="NZ_JACYTR010000022.1"/>
</dbReference>
<name>A0AAW3ZMK5_9GAMM</name>
<organism evidence="2 3">
    <name type="scientific">Pseudomarimonas arenosa</name>
    <dbReference type="NCBI Taxonomy" id="2774145"/>
    <lineage>
        <taxon>Bacteria</taxon>
        <taxon>Pseudomonadati</taxon>
        <taxon>Pseudomonadota</taxon>
        <taxon>Gammaproteobacteria</taxon>
        <taxon>Lysobacterales</taxon>
        <taxon>Lysobacteraceae</taxon>
        <taxon>Pseudomarimonas</taxon>
    </lineage>
</organism>
<keyword evidence="1" id="KW-0812">Transmembrane</keyword>
<feature type="transmembrane region" description="Helical" evidence="1">
    <location>
        <begin position="136"/>
        <end position="153"/>
    </location>
</feature>
<dbReference type="AlphaFoldDB" id="A0AAW3ZMK5"/>
<evidence type="ECO:0000313" key="2">
    <source>
        <dbReference type="EMBL" id="MBD8526404.1"/>
    </source>
</evidence>
<protein>
    <submittedName>
        <fullName evidence="2">Uncharacterized protein</fullName>
    </submittedName>
</protein>
<proteinExistence type="predicted"/>
<keyword evidence="1" id="KW-0472">Membrane</keyword>
<keyword evidence="1" id="KW-1133">Transmembrane helix</keyword>
<feature type="transmembrane region" description="Helical" evidence="1">
    <location>
        <begin position="111"/>
        <end position="130"/>
    </location>
</feature>
<reference evidence="2 3" key="1">
    <citation type="submission" date="2020-09" db="EMBL/GenBank/DDBJ databases">
        <title>Pseudoxanthomonas sp. CAU 1598 isolated from sand of Yaerae Beach.</title>
        <authorList>
            <person name="Kim W."/>
        </authorList>
    </citation>
    <scope>NUCLEOTIDE SEQUENCE [LARGE SCALE GENOMIC DNA]</scope>
    <source>
        <strain evidence="2 3">CAU 1598</strain>
    </source>
</reference>